<evidence type="ECO:0000256" key="1">
    <source>
        <dbReference type="SAM" id="SignalP"/>
    </source>
</evidence>
<feature type="signal peptide" evidence="1">
    <location>
        <begin position="1"/>
        <end position="19"/>
    </location>
</feature>
<gene>
    <name evidence="2" type="ORF">H3Z83_03550</name>
</gene>
<protein>
    <submittedName>
        <fullName evidence="2">Uncharacterized protein</fullName>
    </submittedName>
</protein>
<keyword evidence="3" id="KW-1185">Reference proteome</keyword>
<comment type="caution">
    <text evidence="2">The sequence shown here is derived from an EMBL/GenBank/DDBJ whole genome shotgun (WGS) entry which is preliminary data.</text>
</comment>
<dbReference type="Proteomes" id="UP000563906">
    <property type="component" value="Unassembled WGS sequence"/>
</dbReference>
<dbReference type="EMBL" id="JACGLS010000001">
    <property type="protein sequence ID" value="MBA6155598.1"/>
    <property type="molecule type" value="Genomic_DNA"/>
</dbReference>
<sequence length="249" mass="28725">MKKIFLLLLIVVTSTFAQKKVNNYNYVIIPNKFDFVNNIDKYQTSSLTKFLFNKNGFKAYLSNEKLPNDVAMNRCLALTAVVKDDSSMFTTKSIIELRDCYNNVIFTSSTGKSKQKEYKKAYHESIRNAFKYVAALKYKYNPSKNDLTVNKTESIPVVLETPKIINTKAIVTKKVNSDFPKTLYAQAITNGFQLVNTKPEVVFQILKTNVKDVFVIKDKNGLMYKSGNNWIAEYFNNDKRLVENYQIKF</sequence>
<organism evidence="2 3">
    <name type="scientific">Tenacibaculum pelagium</name>
    <dbReference type="NCBI Taxonomy" id="2759527"/>
    <lineage>
        <taxon>Bacteria</taxon>
        <taxon>Pseudomonadati</taxon>
        <taxon>Bacteroidota</taxon>
        <taxon>Flavobacteriia</taxon>
        <taxon>Flavobacteriales</taxon>
        <taxon>Flavobacteriaceae</taxon>
        <taxon>Tenacibaculum</taxon>
    </lineage>
</organism>
<evidence type="ECO:0000313" key="2">
    <source>
        <dbReference type="EMBL" id="MBA6155598.1"/>
    </source>
</evidence>
<dbReference type="AlphaFoldDB" id="A0A839AMH7"/>
<dbReference type="RefSeq" id="WP_182124086.1">
    <property type="nucleotide sequence ID" value="NZ_JACGLS010000001.1"/>
</dbReference>
<feature type="chain" id="PRO_5032771709" evidence="1">
    <location>
        <begin position="20"/>
        <end position="249"/>
    </location>
</feature>
<reference evidence="2 3" key="1">
    <citation type="submission" date="2020-07" db="EMBL/GenBank/DDBJ databases">
        <title>Bacterium isolated from marine sediment.</title>
        <authorList>
            <person name="Shang D."/>
            <person name="Du Z.-J."/>
        </authorList>
    </citation>
    <scope>NUCLEOTIDE SEQUENCE [LARGE SCALE GENOMIC DNA]</scope>
    <source>
        <strain evidence="2 3">S7007</strain>
    </source>
</reference>
<proteinExistence type="predicted"/>
<evidence type="ECO:0000313" key="3">
    <source>
        <dbReference type="Proteomes" id="UP000563906"/>
    </source>
</evidence>
<keyword evidence="1" id="KW-0732">Signal</keyword>
<name>A0A839AMH7_9FLAO</name>
<accession>A0A839AMH7</accession>